<keyword evidence="7" id="KW-1185">Reference proteome</keyword>
<evidence type="ECO:0000256" key="1">
    <source>
        <dbReference type="ARBA" id="ARBA00022737"/>
    </source>
</evidence>
<organism evidence="6 7">
    <name type="scientific">Lecanosticta acicola</name>
    <dbReference type="NCBI Taxonomy" id="111012"/>
    <lineage>
        <taxon>Eukaryota</taxon>
        <taxon>Fungi</taxon>
        <taxon>Dikarya</taxon>
        <taxon>Ascomycota</taxon>
        <taxon>Pezizomycotina</taxon>
        <taxon>Dothideomycetes</taxon>
        <taxon>Dothideomycetidae</taxon>
        <taxon>Mycosphaerellales</taxon>
        <taxon>Mycosphaerellaceae</taxon>
        <taxon>Lecanosticta</taxon>
    </lineage>
</organism>
<feature type="compositionally biased region" description="Low complexity" evidence="4">
    <location>
        <begin position="552"/>
        <end position="566"/>
    </location>
</feature>
<dbReference type="Pfam" id="PF00076">
    <property type="entry name" value="RRM_1"/>
    <property type="match status" value="2"/>
</dbReference>
<dbReference type="SUPFAM" id="SSF54928">
    <property type="entry name" value="RNA-binding domain, RBD"/>
    <property type="match status" value="1"/>
</dbReference>
<evidence type="ECO:0000313" key="6">
    <source>
        <dbReference type="EMBL" id="CAK3989820.1"/>
    </source>
</evidence>
<dbReference type="InterPro" id="IPR012677">
    <property type="entry name" value="Nucleotide-bd_a/b_plait_sf"/>
</dbReference>
<keyword evidence="2 3" id="KW-0694">RNA-binding</keyword>
<dbReference type="GO" id="GO:0003723">
    <property type="term" value="F:RNA binding"/>
    <property type="evidence" value="ECO:0007669"/>
    <property type="project" value="UniProtKB-UniRule"/>
</dbReference>
<gene>
    <name evidence="6" type="ORF">LECACI_7A003937</name>
</gene>
<evidence type="ECO:0000256" key="4">
    <source>
        <dbReference type="SAM" id="MobiDB-lite"/>
    </source>
</evidence>
<comment type="caution">
    <text evidence="6">The sequence shown here is derived from an EMBL/GenBank/DDBJ whole genome shotgun (WGS) entry which is preliminary data.</text>
</comment>
<feature type="region of interest" description="Disordered" evidence="4">
    <location>
        <begin position="536"/>
        <end position="583"/>
    </location>
</feature>
<dbReference type="AlphaFoldDB" id="A0AAI9EAA8"/>
<sequence length="583" mass="64035">MTTLGHQSTHNLLFGRPNRRQAPADRGFKHMAAMADQKNVNYNRQNTAYNAGNNMYGNQQYAARGQQAQAYGMHHNPTADPMSTLAHNFQGMNMGNQSFAAQAKNAMMSNPATNYGGLNVATSMPGSMYNAAQYVYPSGYGAGANTQSPGMYTPHAAQYMPQLNYAGYQQHDNSPLSQNWTPTTTGATGEVPTLITPRRDSISSNENDQPTTPSYAGYPGFTQGGVAINRSPSGVFSHSTPSPTSMMGPYGMQVQKQPEQTDVSPRIKLLISREPAIPRAIPAPSSPLKPLDRALENQRGETNVYIRGLLPETTDEMLEAWGLRFGDIKSSKSIIDLNTGLCKGFGFVKYHNYEDAENCIRGFHYLGYEVSFARESFYSKLKTFSDEGNTNLYVSNLPKSMNEHELAQLFAPHKVCSSRILRFARFESRDACEEVIKSFNAHTIKSQGEDLQIQIRYADTQEQKALKQQTQAARQFRSAEYEYATQAWRQGRLPTTCTEFQNPNTEFESYIGTTAVPLQGQRWAQGMRQRSPLAALPAASQALSATSGQEDPATPAAEEAGKAAATSPEAKQPVDSPVASKAE</sequence>
<dbReference type="PROSITE" id="PS50102">
    <property type="entry name" value="RRM"/>
    <property type="match status" value="2"/>
</dbReference>
<protein>
    <submittedName>
        <fullName evidence="6">Sporulation-specific 5</fullName>
    </submittedName>
</protein>
<evidence type="ECO:0000313" key="7">
    <source>
        <dbReference type="Proteomes" id="UP001296104"/>
    </source>
</evidence>
<accession>A0AAI9EAA8</accession>
<dbReference type="EMBL" id="CAVMBE010000020">
    <property type="protein sequence ID" value="CAK3989820.1"/>
    <property type="molecule type" value="Genomic_DNA"/>
</dbReference>
<feature type="domain" description="RRM" evidence="5">
    <location>
        <begin position="390"/>
        <end position="460"/>
    </location>
</feature>
<feature type="compositionally biased region" description="Polar residues" evidence="4">
    <location>
        <begin position="230"/>
        <end position="243"/>
    </location>
</feature>
<name>A0AAI9EAA8_9PEZI</name>
<dbReference type="InterPro" id="IPR000504">
    <property type="entry name" value="RRM_dom"/>
</dbReference>
<dbReference type="Gene3D" id="3.30.70.330">
    <property type="match status" value="2"/>
</dbReference>
<proteinExistence type="predicted"/>
<dbReference type="SMART" id="SM00360">
    <property type="entry name" value="RRM"/>
    <property type="match status" value="2"/>
</dbReference>
<reference evidence="6" key="1">
    <citation type="submission" date="2023-11" db="EMBL/GenBank/DDBJ databases">
        <authorList>
            <person name="Alioto T."/>
            <person name="Alioto T."/>
            <person name="Gomez Garrido J."/>
        </authorList>
    </citation>
    <scope>NUCLEOTIDE SEQUENCE</scope>
</reference>
<dbReference type="Proteomes" id="UP001296104">
    <property type="component" value="Unassembled WGS sequence"/>
</dbReference>
<feature type="compositionally biased region" description="Polar residues" evidence="4">
    <location>
        <begin position="202"/>
        <end position="214"/>
    </location>
</feature>
<evidence type="ECO:0000259" key="5">
    <source>
        <dbReference type="PROSITE" id="PS50102"/>
    </source>
</evidence>
<feature type="compositionally biased region" description="Polar residues" evidence="4">
    <location>
        <begin position="1"/>
        <end position="11"/>
    </location>
</feature>
<keyword evidence="1" id="KW-0677">Repeat</keyword>
<feature type="region of interest" description="Disordered" evidence="4">
    <location>
        <begin position="1"/>
        <end position="23"/>
    </location>
</feature>
<feature type="region of interest" description="Disordered" evidence="4">
    <location>
        <begin position="184"/>
        <end position="243"/>
    </location>
</feature>
<evidence type="ECO:0000256" key="2">
    <source>
        <dbReference type="ARBA" id="ARBA00022884"/>
    </source>
</evidence>
<dbReference type="PANTHER" id="PTHR24012">
    <property type="entry name" value="RNA BINDING PROTEIN"/>
    <property type="match status" value="1"/>
</dbReference>
<feature type="domain" description="RRM" evidence="5">
    <location>
        <begin position="302"/>
        <end position="375"/>
    </location>
</feature>
<dbReference type="InterPro" id="IPR035979">
    <property type="entry name" value="RBD_domain_sf"/>
</dbReference>
<feature type="compositionally biased region" description="Low complexity" evidence="4">
    <location>
        <begin position="536"/>
        <end position="545"/>
    </location>
</feature>
<evidence type="ECO:0000256" key="3">
    <source>
        <dbReference type="PROSITE-ProRule" id="PRU00176"/>
    </source>
</evidence>